<feature type="compositionally biased region" description="Gly residues" evidence="6">
    <location>
        <begin position="872"/>
        <end position="881"/>
    </location>
</feature>
<dbReference type="PROSITE" id="PS50106">
    <property type="entry name" value="PDZ"/>
    <property type="match status" value="1"/>
</dbReference>
<feature type="compositionally biased region" description="Low complexity" evidence="6">
    <location>
        <begin position="237"/>
        <end position="247"/>
    </location>
</feature>
<evidence type="ECO:0000256" key="4">
    <source>
        <dbReference type="ARBA" id="ARBA00034103"/>
    </source>
</evidence>
<dbReference type="AlphaFoldDB" id="A0A182NFR2"/>
<dbReference type="FunFam" id="2.60.40.150:FF:000202">
    <property type="entry name" value="Uncharacterized protein, isoform B"/>
    <property type="match status" value="1"/>
</dbReference>
<evidence type="ECO:0000256" key="6">
    <source>
        <dbReference type="SAM" id="MobiDB-lite"/>
    </source>
</evidence>
<feature type="region of interest" description="Disordered" evidence="6">
    <location>
        <begin position="725"/>
        <end position="766"/>
    </location>
</feature>
<dbReference type="Pfam" id="PF00595">
    <property type="entry name" value="PDZ"/>
    <property type="match status" value="1"/>
</dbReference>
<dbReference type="InterPro" id="IPR039032">
    <property type="entry name" value="Rim-like"/>
</dbReference>
<organism evidence="10 11">
    <name type="scientific">Anopheles dirus</name>
    <dbReference type="NCBI Taxonomy" id="7168"/>
    <lineage>
        <taxon>Eukaryota</taxon>
        <taxon>Metazoa</taxon>
        <taxon>Ecdysozoa</taxon>
        <taxon>Arthropoda</taxon>
        <taxon>Hexapoda</taxon>
        <taxon>Insecta</taxon>
        <taxon>Pterygota</taxon>
        <taxon>Neoptera</taxon>
        <taxon>Endopterygota</taxon>
        <taxon>Diptera</taxon>
        <taxon>Nematocera</taxon>
        <taxon>Culicoidea</taxon>
        <taxon>Culicidae</taxon>
        <taxon>Anophelinae</taxon>
        <taxon>Anopheles</taxon>
    </lineage>
</organism>
<dbReference type="Gene3D" id="2.60.40.150">
    <property type="entry name" value="C2 domain"/>
    <property type="match status" value="1"/>
</dbReference>
<protein>
    <recommendedName>
        <fullName evidence="12">Regulating synaptic membrane exocytosis protein 2</fullName>
    </recommendedName>
</protein>
<dbReference type="InterPro" id="IPR001841">
    <property type="entry name" value="Znf_RING"/>
</dbReference>
<name>A0A182NFR2_9DIPT</name>
<evidence type="ECO:0000313" key="11">
    <source>
        <dbReference type="Proteomes" id="UP000075884"/>
    </source>
</evidence>
<dbReference type="Proteomes" id="UP000075884">
    <property type="component" value="Unassembled WGS sequence"/>
</dbReference>
<dbReference type="GO" id="GO:0050806">
    <property type="term" value="P:positive regulation of synaptic transmission"/>
    <property type="evidence" value="ECO:0007669"/>
    <property type="project" value="TreeGrafter"/>
</dbReference>
<keyword evidence="3" id="KW-0770">Synapse</keyword>
<dbReference type="SUPFAM" id="SSF57903">
    <property type="entry name" value="FYVE/PHD zinc finger"/>
    <property type="match status" value="1"/>
</dbReference>
<feature type="compositionally biased region" description="Low complexity" evidence="6">
    <location>
        <begin position="739"/>
        <end position="752"/>
    </location>
</feature>
<dbReference type="PROSITE" id="PS50004">
    <property type="entry name" value="C2"/>
    <property type="match status" value="1"/>
</dbReference>
<evidence type="ECO:0008006" key="12">
    <source>
        <dbReference type="Google" id="ProtNLM"/>
    </source>
</evidence>
<evidence type="ECO:0000259" key="7">
    <source>
        <dbReference type="PROSITE" id="PS50004"/>
    </source>
</evidence>
<evidence type="ECO:0000256" key="5">
    <source>
        <dbReference type="PROSITE-ProRule" id="PRU00175"/>
    </source>
</evidence>
<evidence type="ECO:0000256" key="2">
    <source>
        <dbReference type="ARBA" id="ARBA00022833"/>
    </source>
</evidence>
<feature type="domain" description="C2" evidence="7">
    <location>
        <begin position="590"/>
        <end position="715"/>
    </location>
</feature>
<dbReference type="SMART" id="SM00239">
    <property type="entry name" value="C2"/>
    <property type="match status" value="1"/>
</dbReference>
<dbReference type="GO" id="GO:0048167">
    <property type="term" value="P:regulation of synaptic plasticity"/>
    <property type="evidence" value="ECO:0007669"/>
    <property type="project" value="TreeGrafter"/>
</dbReference>
<dbReference type="SUPFAM" id="SSF50156">
    <property type="entry name" value="PDZ domain-like"/>
    <property type="match status" value="1"/>
</dbReference>
<evidence type="ECO:0000313" key="10">
    <source>
        <dbReference type="EnsemblMetazoa" id="ADIR006484-PA"/>
    </source>
</evidence>
<dbReference type="PANTHER" id="PTHR12157:SF24">
    <property type="entry name" value="FIFE, ISOFORM D"/>
    <property type="match status" value="1"/>
</dbReference>
<dbReference type="CDD" id="cd06714">
    <property type="entry name" value="PDZ_RIM-like"/>
    <property type="match status" value="1"/>
</dbReference>
<dbReference type="GO" id="GO:0048788">
    <property type="term" value="C:cytoskeleton of presynaptic active zone"/>
    <property type="evidence" value="ECO:0007669"/>
    <property type="project" value="TreeGrafter"/>
</dbReference>
<dbReference type="STRING" id="7168.A0A182NFR2"/>
<feature type="domain" description="PDZ" evidence="9">
    <location>
        <begin position="438"/>
        <end position="529"/>
    </location>
</feature>
<dbReference type="GO" id="GO:0048791">
    <property type="term" value="P:calcium ion-regulated exocytosis of neurotransmitter"/>
    <property type="evidence" value="ECO:0007669"/>
    <property type="project" value="TreeGrafter"/>
</dbReference>
<reference evidence="10" key="2">
    <citation type="submission" date="2020-05" db="UniProtKB">
        <authorList>
            <consortium name="EnsemblMetazoa"/>
        </authorList>
    </citation>
    <scope>IDENTIFICATION</scope>
    <source>
        <strain evidence="10">WRAIR2</strain>
    </source>
</reference>
<keyword evidence="1 5" id="KW-0479">Metal-binding</keyword>
<feature type="domain" description="RING-type" evidence="8">
    <location>
        <begin position="98"/>
        <end position="146"/>
    </location>
</feature>
<dbReference type="InterPro" id="IPR001478">
    <property type="entry name" value="PDZ"/>
</dbReference>
<dbReference type="PANTHER" id="PTHR12157">
    <property type="entry name" value="REGULATING SYNAPTIC MEMBRANE EXOCYTOSIS PROTEIN"/>
    <property type="match status" value="1"/>
</dbReference>
<dbReference type="GO" id="GO:0042734">
    <property type="term" value="C:presynaptic membrane"/>
    <property type="evidence" value="ECO:0007669"/>
    <property type="project" value="TreeGrafter"/>
</dbReference>
<accession>A0A182NFR2</accession>
<dbReference type="Gene3D" id="3.30.40.10">
    <property type="entry name" value="Zinc/RING finger domain, C3HC4 (zinc finger)"/>
    <property type="match status" value="1"/>
</dbReference>
<dbReference type="SUPFAM" id="SSF49562">
    <property type="entry name" value="C2 domain (Calcium/lipid-binding domain, CaLB)"/>
    <property type="match status" value="1"/>
</dbReference>
<comment type="subcellular location">
    <subcellularLocation>
        <location evidence="4">Synapse</location>
    </subcellularLocation>
</comment>
<evidence type="ECO:0000256" key="3">
    <source>
        <dbReference type="ARBA" id="ARBA00023018"/>
    </source>
</evidence>
<dbReference type="FunFam" id="2.30.42.10:FF:000204">
    <property type="entry name" value="Fife, isoform B"/>
    <property type="match status" value="1"/>
</dbReference>
<keyword evidence="1 5" id="KW-0863">Zinc-finger</keyword>
<dbReference type="Gene3D" id="2.30.42.10">
    <property type="match status" value="1"/>
</dbReference>
<dbReference type="VEuPathDB" id="VectorBase:ADIR006484"/>
<dbReference type="Pfam" id="PF00168">
    <property type="entry name" value="C2"/>
    <property type="match status" value="1"/>
</dbReference>
<dbReference type="InterPro" id="IPR000008">
    <property type="entry name" value="C2_dom"/>
</dbReference>
<keyword evidence="11" id="KW-1185">Reference proteome</keyword>
<dbReference type="PROSITE" id="PS50089">
    <property type="entry name" value="ZF_RING_2"/>
    <property type="match status" value="1"/>
</dbReference>
<dbReference type="GO" id="GO:0042391">
    <property type="term" value="P:regulation of membrane potential"/>
    <property type="evidence" value="ECO:0007669"/>
    <property type="project" value="TreeGrafter"/>
</dbReference>
<dbReference type="InterPro" id="IPR035892">
    <property type="entry name" value="C2_domain_sf"/>
</dbReference>
<feature type="region of interest" description="Disordered" evidence="6">
    <location>
        <begin position="842"/>
        <end position="883"/>
    </location>
</feature>
<dbReference type="GO" id="GO:0008270">
    <property type="term" value="F:zinc ion binding"/>
    <property type="evidence" value="ECO:0007669"/>
    <property type="project" value="UniProtKB-KW"/>
</dbReference>
<dbReference type="EnsemblMetazoa" id="ADIR006484-RA">
    <property type="protein sequence ID" value="ADIR006484-PA"/>
    <property type="gene ID" value="ADIR006484"/>
</dbReference>
<sequence>MLPANVMSFMKKMVATDEASHQQPSMENTGAFGKLKQTLSTSLLTAQDRVNKMSPRPSLVPDATDTTPDHDPYKEAAAASEKTFGDQGTKFNTRSGSCRICLKSFKPNDFKKTCVECDQKVCEDCASYSKLQDSEDSDHWRCSVCRRKMASRICIPQESTDSALEVPVMETLQRRHSDIKLGFNQHLDDGKGSALAPPRSPELRRHSDVSPASLKELEKLKGVQNPKNDMDWRKGHSAAPSRSSSPPGRKEMELGTPRVFSRRPSTKMSRQRSYDDEFKTMSSDTNLAEAGLNLPPPMPRRKSAYDVYAPGVLVNAMQSIKLAPDDPEKISTSRRASMKMMANEGGEFGADDHTVADMKAAGLIVDDDRRHKRRGSQLPDIPALKDKTAQNTANISVYQCPALEDLEAPKRQTSLDGEGIKIVIHDADAGPLCAAKRSVLLRRDPSDKAHRTRGFGMRVVGGKTGTDGRLFAYIVWTVPGGPAEKGGLQQGDKILEWCGTSLTDRSFEEVCAIMDRTGDTAELLVEHATDFKMCELLDEGGMGMNVGSAYSSSNSTRALPDTNVHNLASGERSNWDFHSQKEQIAKGKLVSGRVQVHVYYHGERNELVVSVMAADDLPERDESLGYGMYPEAYASIKLLPKTNESHVAQTEVSTPSLNPIWNATITFQDVFSDNLLDRKIEIVLYDLLPHSEPIFLGECSVKLQKACLDDVAVWYRLEDPNHLRGSGQVQPGRLRRRSTTASQSSIDESSASFGRYGSNDGSRFQRSISDDVDSLDEGRYLLHPNWSVSGSRRGSTQSEIQVQTLEVHQLGKDYSKSLPGSRRSSFQDTKDQLTVGPAHYSRRYSTGRTGAGTGTSTGAREPPPERKLSFGGTIGGIGSGGATRTEFMRTMSLSRELDMKNRKKKRLFS</sequence>
<evidence type="ECO:0000259" key="8">
    <source>
        <dbReference type="PROSITE" id="PS50089"/>
    </source>
</evidence>
<feature type="region of interest" description="Disordered" evidence="6">
    <location>
        <begin position="183"/>
        <end position="282"/>
    </location>
</feature>
<dbReference type="InterPro" id="IPR036034">
    <property type="entry name" value="PDZ_sf"/>
</dbReference>
<evidence type="ECO:0000259" key="9">
    <source>
        <dbReference type="PROSITE" id="PS50106"/>
    </source>
</evidence>
<dbReference type="InterPro" id="IPR013083">
    <property type="entry name" value="Znf_RING/FYVE/PHD"/>
</dbReference>
<reference evidence="11" key="1">
    <citation type="submission" date="2013-03" db="EMBL/GenBank/DDBJ databases">
        <title>The Genome Sequence of Anopheles dirus WRAIR2.</title>
        <authorList>
            <consortium name="The Broad Institute Genomics Platform"/>
            <person name="Neafsey D.E."/>
            <person name="Walton C."/>
            <person name="Walker B."/>
            <person name="Young S.K."/>
            <person name="Zeng Q."/>
            <person name="Gargeya S."/>
            <person name="Fitzgerald M."/>
            <person name="Haas B."/>
            <person name="Abouelleil A."/>
            <person name="Allen A.W."/>
            <person name="Alvarado L."/>
            <person name="Arachchi H.M."/>
            <person name="Berlin A.M."/>
            <person name="Chapman S.B."/>
            <person name="Gainer-Dewar J."/>
            <person name="Goldberg J."/>
            <person name="Griggs A."/>
            <person name="Gujja S."/>
            <person name="Hansen M."/>
            <person name="Howarth C."/>
            <person name="Imamovic A."/>
            <person name="Ireland A."/>
            <person name="Larimer J."/>
            <person name="McCowan C."/>
            <person name="Murphy C."/>
            <person name="Pearson M."/>
            <person name="Poon T.W."/>
            <person name="Priest M."/>
            <person name="Roberts A."/>
            <person name="Saif S."/>
            <person name="Shea T."/>
            <person name="Sisk P."/>
            <person name="Sykes S."/>
            <person name="Wortman J."/>
            <person name="Nusbaum C."/>
            <person name="Birren B."/>
        </authorList>
    </citation>
    <scope>NUCLEOTIDE SEQUENCE [LARGE SCALE GENOMIC DNA]</scope>
    <source>
        <strain evidence="11">WRAIR2</strain>
    </source>
</reference>
<dbReference type="InterPro" id="IPR011011">
    <property type="entry name" value="Znf_FYVE_PHD"/>
</dbReference>
<keyword evidence="2" id="KW-0862">Zinc</keyword>
<evidence type="ECO:0000256" key="1">
    <source>
        <dbReference type="ARBA" id="ARBA00022771"/>
    </source>
</evidence>
<dbReference type="SMART" id="SM00228">
    <property type="entry name" value="PDZ"/>
    <property type="match status" value="1"/>
</dbReference>
<proteinExistence type="predicted"/>
<dbReference type="GO" id="GO:0031267">
    <property type="term" value="F:small GTPase binding"/>
    <property type="evidence" value="ECO:0007669"/>
    <property type="project" value="InterPro"/>
</dbReference>
<dbReference type="GO" id="GO:0044325">
    <property type="term" value="F:transmembrane transporter binding"/>
    <property type="evidence" value="ECO:0007669"/>
    <property type="project" value="TreeGrafter"/>
</dbReference>